<dbReference type="PANTHER" id="PTHR34387">
    <property type="entry name" value="SLR1258 PROTEIN"/>
    <property type="match status" value="1"/>
</dbReference>
<organism evidence="2 3">
    <name type="scientific">Candidatus Sulfuritelmatomonas gaucii</name>
    <dbReference type="NCBI Taxonomy" id="2043161"/>
    <lineage>
        <taxon>Bacteria</taxon>
        <taxon>Pseudomonadati</taxon>
        <taxon>Acidobacteriota</taxon>
        <taxon>Terriglobia</taxon>
        <taxon>Terriglobales</taxon>
        <taxon>Acidobacteriaceae</taxon>
        <taxon>Candidatus Sulfuritelmatomonas</taxon>
    </lineage>
</organism>
<evidence type="ECO:0000256" key="1">
    <source>
        <dbReference type="SAM" id="SignalP"/>
    </source>
</evidence>
<sequence>MRNTSRSALLLVVLGGLGSIAWSQCNTNACSQCCPERRTISVTGTAQVTADADLAVVRVGYKLYGPDAKTAYASAVDTSNAIMQALTGSGIQKSVIESTSQVLQHTQPYELQPFPAKDDERQRRQFTVTQTWTIRVKPEQASETLNTAVNAGANESGWIQWIVNNPSELEAQASAKAVANAHTIAEQIAQKAGVPLGELVSVTRNQGSMPYAGAVFGLAGGYAMGSSVMVNGPLQPGGEQLAINSRRVEFNVTLYAVFAIGHSEKK</sequence>
<gene>
    <name evidence="2" type="ORF">SBA5_260035</name>
</gene>
<evidence type="ECO:0000313" key="2">
    <source>
        <dbReference type="EMBL" id="SPE20111.1"/>
    </source>
</evidence>
<dbReference type="Proteomes" id="UP000239735">
    <property type="component" value="Unassembled WGS sequence"/>
</dbReference>
<feature type="signal peptide" evidence="1">
    <location>
        <begin position="1"/>
        <end position="23"/>
    </location>
</feature>
<name>A0A2N9LA51_9BACT</name>
<dbReference type="GO" id="GO:0006974">
    <property type="term" value="P:DNA damage response"/>
    <property type="evidence" value="ECO:0007669"/>
    <property type="project" value="TreeGrafter"/>
</dbReference>
<accession>A0A2N9LA51</accession>
<dbReference type="Gene3D" id="3.30.110.170">
    <property type="entry name" value="Protein of unknown function (DUF541), domain 1"/>
    <property type="match status" value="1"/>
</dbReference>
<evidence type="ECO:0000313" key="3">
    <source>
        <dbReference type="Proteomes" id="UP000239735"/>
    </source>
</evidence>
<evidence type="ECO:0008006" key="4">
    <source>
        <dbReference type="Google" id="ProtNLM"/>
    </source>
</evidence>
<dbReference type="Gene3D" id="3.30.70.2970">
    <property type="entry name" value="Protein of unknown function (DUF541), domain 2"/>
    <property type="match status" value="1"/>
</dbReference>
<reference evidence="3" key="1">
    <citation type="submission" date="2018-02" db="EMBL/GenBank/DDBJ databases">
        <authorList>
            <person name="Hausmann B."/>
        </authorList>
    </citation>
    <scope>NUCLEOTIDE SEQUENCE [LARGE SCALE GENOMIC DNA]</scope>
    <source>
        <strain evidence="3">Peat soil MAG SbA5</strain>
    </source>
</reference>
<feature type="chain" id="PRO_5014725018" description="DUF541 domain-containing protein" evidence="1">
    <location>
        <begin position="24"/>
        <end position="266"/>
    </location>
</feature>
<proteinExistence type="predicted"/>
<dbReference type="InterPro" id="IPR052022">
    <property type="entry name" value="26kDa_periplasmic_antigen"/>
</dbReference>
<dbReference type="OrthoDB" id="117696at2"/>
<keyword evidence="1" id="KW-0732">Signal</keyword>
<dbReference type="InterPro" id="IPR007497">
    <property type="entry name" value="SIMPL/DUF541"/>
</dbReference>
<dbReference type="EMBL" id="OKRB01000082">
    <property type="protein sequence ID" value="SPE20111.1"/>
    <property type="molecule type" value="Genomic_DNA"/>
</dbReference>
<dbReference type="Pfam" id="PF04402">
    <property type="entry name" value="SIMPL"/>
    <property type="match status" value="1"/>
</dbReference>
<protein>
    <recommendedName>
        <fullName evidence="4">DUF541 domain-containing protein</fullName>
    </recommendedName>
</protein>
<dbReference type="AlphaFoldDB" id="A0A2N9LA51"/>
<dbReference type="PANTHER" id="PTHR34387:SF1">
    <property type="entry name" value="PERIPLASMIC IMMUNOGENIC PROTEIN"/>
    <property type="match status" value="1"/>
</dbReference>